<keyword evidence="2" id="KW-0808">Transferase</keyword>
<reference evidence="10" key="1">
    <citation type="submission" date="2021-02" db="EMBL/GenBank/DDBJ databases">
        <authorList>
            <person name="Nowell W R."/>
        </authorList>
    </citation>
    <scope>NUCLEOTIDE SEQUENCE</scope>
</reference>
<keyword evidence="6" id="KW-0333">Golgi apparatus</keyword>
<comment type="subcellular location">
    <subcellularLocation>
        <location evidence="1">Golgi apparatus membrane</location>
        <topology evidence="1">Single-pass type II membrane protein</topology>
    </subcellularLocation>
</comment>
<dbReference type="OrthoDB" id="10019582at2759"/>
<evidence type="ECO:0000256" key="6">
    <source>
        <dbReference type="ARBA" id="ARBA00023034"/>
    </source>
</evidence>
<evidence type="ECO:0000256" key="7">
    <source>
        <dbReference type="ARBA" id="ARBA00023136"/>
    </source>
</evidence>
<dbReference type="InterPro" id="IPR007734">
    <property type="entry name" value="Heparan_SO4_2-O-STrfase"/>
</dbReference>
<evidence type="ECO:0000256" key="8">
    <source>
        <dbReference type="ARBA" id="ARBA00023180"/>
    </source>
</evidence>
<keyword evidence="4" id="KW-0735">Signal-anchor</keyword>
<dbReference type="Proteomes" id="UP000663828">
    <property type="component" value="Unassembled WGS sequence"/>
</dbReference>
<evidence type="ECO:0000313" key="10">
    <source>
        <dbReference type="EMBL" id="CAF1425867.1"/>
    </source>
</evidence>
<dbReference type="AlphaFoldDB" id="A0A815MKK5"/>
<evidence type="ECO:0000313" key="9">
    <source>
        <dbReference type="EMBL" id="CAF1045361.1"/>
    </source>
</evidence>
<dbReference type="GO" id="GO:0008146">
    <property type="term" value="F:sulfotransferase activity"/>
    <property type="evidence" value="ECO:0007669"/>
    <property type="project" value="InterPro"/>
</dbReference>
<dbReference type="Proteomes" id="UP000663852">
    <property type="component" value="Unassembled WGS sequence"/>
</dbReference>
<keyword evidence="8" id="KW-0325">Glycoprotein</keyword>
<dbReference type="Gene3D" id="3.40.50.300">
    <property type="entry name" value="P-loop containing nucleotide triphosphate hydrolases"/>
    <property type="match status" value="1"/>
</dbReference>
<keyword evidence="7" id="KW-0472">Membrane</keyword>
<evidence type="ECO:0000256" key="1">
    <source>
        <dbReference type="ARBA" id="ARBA00004323"/>
    </source>
</evidence>
<gene>
    <name evidence="10" type="ORF">EDS130_LOCUS37855</name>
    <name evidence="9" type="ORF">XAT740_LOCUS15487</name>
</gene>
<proteinExistence type="predicted"/>
<comment type="caution">
    <text evidence="10">The sequence shown here is derived from an EMBL/GenBank/DDBJ whole genome shotgun (WGS) entry which is preliminary data.</text>
</comment>
<sequence>MLRNLFRERAQARRFTIKNEQIFVPFRLTPEAHQEIASGMLNGKTPVFHERHMYFIDFNSLNYPQPVYSNIIRDPMRRVASRILLGT</sequence>
<evidence type="ECO:0000256" key="5">
    <source>
        <dbReference type="ARBA" id="ARBA00022989"/>
    </source>
</evidence>
<dbReference type="GO" id="GO:0000139">
    <property type="term" value="C:Golgi membrane"/>
    <property type="evidence" value="ECO:0007669"/>
    <property type="project" value="UniProtKB-SubCell"/>
</dbReference>
<protein>
    <submittedName>
        <fullName evidence="10">Uncharacterized protein</fullName>
    </submittedName>
</protein>
<evidence type="ECO:0000313" key="12">
    <source>
        <dbReference type="Proteomes" id="UP000663852"/>
    </source>
</evidence>
<organism evidence="10 12">
    <name type="scientific">Adineta ricciae</name>
    <name type="common">Rotifer</name>
    <dbReference type="NCBI Taxonomy" id="249248"/>
    <lineage>
        <taxon>Eukaryota</taxon>
        <taxon>Metazoa</taxon>
        <taxon>Spiralia</taxon>
        <taxon>Gnathifera</taxon>
        <taxon>Rotifera</taxon>
        <taxon>Eurotatoria</taxon>
        <taxon>Bdelloidea</taxon>
        <taxon>Adinetida</taxon>
        <taxon>Adinetidae</taxon>
        <taxon>Adineta</taxon>
    </lineage>
</organism>
<name>A0A815MKK5_ADIRI</name>
<evidence type="ECO:0000256" key="3">
    <source>
        <dbReference type="ARBA" id="ARBA00022692"/>
    </source>
</evidence>
<keyword evidence="5" id="KW-1133">Transmembrane helix</keyword>
<evidence type="ECO:0000256" key="4">
    <source>
        <dbReference type="ARBA" id="ARBA00022968"/>
    </source>
</evidence>
<dbReference type="PANTHER" id="PTHR12129:SF15">
    <property type="entry name" value="URONYL 2-SULFOTRANSFERASE"/>
    <property type="match status" value="1"/>
</dbReference>
<keyword evidence="11" id="KW-1185">Reference proteome</keyword>
<dbReference type="PANTHER" id="PTHR12129">
    <property type="entry name" value="HEPARAN SULFATE 2-O-SULFOTRANSFERASE"/>
    <property type="match status" value="1"/>
</dbReference>
<dbReference type="InterPro" id="IPR027417">
    <property type="entry name" value="P-loop_NTPase"/>
</dbReference>
<evidence type="ECO:0000313" key="11">
    <source>
        <dbReference type="Proteomes" id="UP000663828"/>
    </source>
</evidence>
<dbReference type="EMBL" id="CAJNOJ010000382">
    <property type="protein sequence ID" value="CAF1425867.1"/>
    <property type="molecule type" value="Genomic_DNA"/>
</dbReference>
<accession>A0A815MKK5</accession>
<evidence type="ECO:0000256" key="2">
    <source>
        <dbReference type="ARBA" id="ARBA00022679"/>
    </source>
</evidence>
<dbReference type="EMBL" id="CAJNOR010000957">
    <property type="protein sequence ID" value="CAF1045361.1"/>
    <property type="molecule type" value="Genomic_DNA"/>
</dbReference>
<keyword evidence="3" id="KW-0812">Transmembrane</keyword>